<dbReference type="Proteomes" id="UP000011750">
    <property type="component" value="Chromosome A06"/>
</dbReference>
<accession>M4EAA4</accession>
<protein>
    <submittedName>
        <fullName evidence="2">Uncharacterized protein</fullName>
    </submittedName>
</protein>
<name>M4EAA4_BRACM</name>
<dbReference type="AlphaFoldDB" id="M4EAA4"/>
<reference evidence="2 3" key="2">
    <citation type="journal article" date="2018" name="Hortic Res">
        <title>Improved Brassica rapa reference genome by single-molecule sequencing and chromosome conformation capture technologies.</title>
        <authorList>
            <person name="Zhang L."/>
            <person name="Cai X."/>
            <person name="Wu J."/>
            <person name="Liu M."/>
            <person name="Grob S."/>
            <person name="Cheng F."/>
            <person name="Liang J."/>
            <person name="Cai C."/>
            <person name="Liu Z."/>
            <person name="Liu B."/>
            <person name="Wang F."/>
            <person name="Li S."/>
            <person name="Liu F."/>
            <person name="Li X."/>
            <person name="Cheng L."/>
            <person name="Yang W."/>
            <person name="Li M.H."/>
            <person name="Grossniklaus U."/>
            <person name="Zheng H."/>
            <person name="Wang X."/>
        </authorList>
    </citation>
    <scope>NUCLEOTIDE SEQUENCE [LARGE SCALE GENOMIC DNA]</scope>
    <source>
        <strain evidence="2 3">cv. Chiifu-401-42</strain>
    </source>
</reference>
<keyword evidence="3" id="KW-1185">Reference proteome</keyword>
<evidence type="ECO:0000256" key="1">
    <source>
        <dbReference type="SAM" id="MobiDB-lite"/>
    </source>
</evidence>
<dbReference type="Gramene" id="Bra025712.1">
    <property type="protein sequence ID" value="Bra025712.1-P"/>
    <property type="gene ID" value="Bra025712"/>
</dbReference>
<reference evidence="2 3" key="1">
    <citation type="journal article" date="2011" name="Nat. Genet.">
        <title>The genome of the mesopolyploid crop species Brassica rapa.</title>
        <authorList>
            <consortium name="Brassica rapa Genome Sequencing Project Consortium"/>
            <person name="Wang X."/>
            <person name="Wang H."/>
            <person name="Wang J."/>
            <person name="Sun R."/>
            <person name="Wu J."/>
            <person name="Liu S."/>
            <person name="Bai Y."/>
            <person name="Mun J.H."/>
            <person name="Bancroft I."/>
            <person name="Cheng F."/>
            <person name="Huang S."/>
            <person name="Li X."/>
            <person name="Hua W."/>
            <person name="Wang J."/>
            <person name="Wang X."/>
            <person name="Freeling M."/>
            <person name="Pires J.C."/>
            <person name="Paterson A.H."/>
            <person name="Chalhoub B."/>
            <person name="Wang B."/>
            <person name="Hayward A."/>
            <person name="Sharpe A.G."/>
            <person name="Park B.S."/>
            <person name="Weisshaar B."/>
            <person name="Liu B."/>
            <person name="Li B."/>
            <person name="Liu B."/>
            <person name="Tong C."/>
            <person name="Song C."/>
            <person name="Duran C."/>
            <person name="Peng C."/>
            <person name="Geng C."/>
            <person name="Koh C."/>
            <person name="Lin C."/>
            <person name="Edwards D."/>
            <person name="Mu D."/>
            <person name="Shen D."/>
            <person name="Soumpourou E."/>
            <person name="Li F."/>
            <person name="Fraser F."/>
            <person name="Conant G."/>
            <person name="Lassalle G."/>
            <person name="King G.J."/>
            <person name="Bonnema G."/>
            <person name="Tang H."/>
            <person name="Wang H."/>
            <person name="Belcram H."/>
            <person name="Zhou H."/>
            <person name="Hirakawa H."/>
            <person name="Abe H."/>
            <person name="Guo H."/>
            <person name="Wang H."/>
            <person name="Jin H."/>
            <person name="Parkin I.A."/>
            <person name="Batley J."/>
            <person name="Kim J.S."/>
            <person name="Just J."/>
            <person name="Li J."/>
            <person name="Xu J."/>
            <person name="Deng J."/>
            <person name="Kim J.A."/>
            <person name="Li J."/>
            <person name="Yu J."/>
            <person name="Meng J."/>
            <person name="Wang J."/>
            <person name="Min J."/>
            <person name="Poulain J."/>
            <person name="Wang J."/>
            <person name="Hatakeyama K."/>
            <person name="Wu K."/>
            <person name="Wang L."/>
            <person name="Fang L."/>
            <person name="Trick M."/>
            <person name="Links M.G."/>
            <person name="Zhao M."/>
            <person name="Jin M."/>
            <person name="Ramchiary N."/>
            <person name="Drou N."/>
            <person name="Berkman P.J."/>
            <person name="Cai Q."/>
            <person name="Huang Q."/>
            <person name="Li R."/>
            <person name="Tabata S."/>
            <person name="Cheng S."/>
            <person name="Zhang S."/>
            <person name="Zhang S."/>
            <person name="Huang S."/>
            <person name="Sato S."/>
            <person name="Sun S."/>
            <person name="Kwon S.J."/>
            <person name="Choi S.R."/>
            <person name="Lee T.H."/>
            <person name="Fan W."/>
            <person name="Zhao X."/>
            <person name="Tan X."/>
            <person name="Xu X."/>
            <person name="Wang Y."/>
            <person name="Qiu Y."/>
            <person name="Yin Y."/>
            <person name="Li Y."/>
            <person name="Du Y."/>
            <person name="Liao Y."/>
            <person name="Lim Y."/>
            <person name="Narusaka Y."/>
            <person name="Wang Y."/>
            <person name="Wang Z."/>
            <person name="Li Z."/>
            <person name="Wang Z."/>
            <person name="Xiong Z."/>
            <person name="Zhang Z."/>
        </authorList>
    </citation>
    <scope>NUCLEOTIDE SEQUENCE [LARGE SCALE GENOMIC DNA]</scope>
    <source>
        <strain evidence="2 3">cv. Chiifu-401-42</strain>
    </source>
</reference>
<evidence type="ECO:0000313" key="3">
    <source>
        <dbReference type="Proteomes" id="UP000011750"/>
    </source>
</evidence>
<reference evidence="2" key="3">
    <citation type="submission" date="2023-03" db="UniProtKB">
        <authorList>
            <consortium name="EnsemblPlants"/>
        </authorList>
    </citation>
    <scope>IDENTIFICATION</scope>
    <source>
        <strain evidence="2">cv. Chiifu-401-42</strain>
    </source>
</reference>
<sequence>MKPKLRSSVGGLSWLPPATRHIRTAETSMLHQRGCRSKGNTIGNKKRSQTITARPSWLLILGLRDRGPQWYTSLPQFTQTERRSSTKPWSKSIEEADWSKTGTGTAATRPLLRRVSDLRSDPDRAQSASTGRPKAPYANPDLTSLAGVPEEPETPLIPDYPEEEILQIQKTEQGG</sequence>
<dbReference type="HOGENOM" id="CLU_1534698_0_0_1"/>
<dbReference type="InParanoid" id="M4EAA4"/>
<feature type="region of interest" description="Disordered" evidence="1">
    <location>
        <begin position="75"/>
        <end position="162"/>
    </location>
</feature>
<organism evidence="2 3">
    <name type="scientific">Brassica campestris</name>
    <name type="common">Field mustard</name>
    <dbReference type="NCBI Taxonomy" id="3711"/>
    <lineage>
        <taxon>Eukaryota</taxon>
        <taxon>Viridiplantae</taxon>
        <taxon>Streptophyta</taxon>
        <taxon>Embryophyta</taxon>
        <taxon>Tracheophyta</taxon>
        <taxon>Spermatophyta</taxon>
        <taxon>Magnoliopsida</taxon>
        <taxon>eudicotyledons</taxon>
        <taxon>Gunneridae</taxon>
        <taxon>Pentapetalae</taxon>
        <taxon>rosids</taxon>
        <taxon>malvids</taxon>
        <taxon>Brassicales</taxon>
        <taxon>Brassicaceae</taxon>
        <taxon>Brassiceae</taxon>
        <taxon>Brassica</taxon>
    </lineage>
</organism>
<feature type="compositionally biased region" description="Basic and acidic residues" evidence="1">
    <location>
        <begin position="114"/>
        <end position="124"/>
    </location>
</feature>
<evidence type="ECO:0000313" key="2">
    <source>
        <dbReference type="EnsemblPlants" id="Bra025712.1-P"/>
    </source>
</evidence>
<dbReference type="EnsemblPlants" id="Bra025712.1">
    <property type="protein sequence ID" value="Bra025712.1-P"/>
    <property type="gene ID" value="Bra025712"/>
</dbReference>
<proteinExistence type="predicted"/>